<dbReference type="PROSITE" id="PS51562">
    <property type="entry name" value="RNA_CAP0_MT"/>
    <property type="match status" value="1"/>
</dbReference>
<dbReference type="CDD" id="cd02440">
    <property type="entry name" value="AdoMet_MTases"/>
    <property type="match status" value="1"/>
</dbReference>
<evidence type="ECO:0000256" key="16">
    <source>
        <dbReference type="PIRSR" id="PIRSR028762-2"/>
    </source>
</evidence>
<keyword evidence="7 15" id="KW-0949">S-adenosyl-L-methionine</keyword>
<evidence type="ECO:0000256" key="8">
    <source>
        <dbReference type="ARBA" id="ARBA00022884"/>
    </source>
</evidence>
<dbReference type="PANTHER" id="PTHR12189:SF2">
    <property type="entry name" value="MRNA CAP GUANINE-N7 METHYLTRANSFERASE"/>
    <property type="match status" value="1"/>
</dbReference>
<evidence type="ECO:0000256" key="2">
    <source>
        <dbReference type="ARBA" id="ARBA00004123"/>
    </source>
</evidence>
<feature type="site" description="mRNA cap binding" evidence="16">
    <location>
        <position position="483"/>
    </location>
</feature>
<keyword evidence="8 15" id="KW-0694">RNA-binding</keyword>
<feature type="site" description="mRNA cap binding" evidence="16">
    <location>
        <position position="212"/>
    </location>
</feature>
<keyword evidence="5 15" id="KW-0507">mRNA processing</keyword>
<evidence type="ECO:0000256" key="11">
    <source>
        <dbReference type="ARBA" id="ARBA00032772"/>
    </source>
</evidence>
<dbReference type="EMBL" id="JAKWBI020000028">
    <property type="protein sequence ID" value="KAJ2905626.1"/>
    <property type="molecule type" value="Genomic_DNA"/>
</dbReference>
<evidence type="ECO:0000313" key="21">
    <source>
        <dbReference type="Proteomes" id="UP001201980"/>
    </source>
</evidence>
<dbReference type="EC" id="2.1.1.56" evidence="3 15"/>
<keyword evidence="17" id="KW-0175">Coiled coil</keyword>
<sequence length="491" mass="56047">MPPDSQQPSPHSTRDLETKKRRRTPSPNGPSKKHAPEGQDDLPQPYNAMELAPAKKIPSEGRKLKRPGQRARITEAEREAIRRRQIEREREMREIEERQRDAERQRSGVNDVVRQHYNAVPERGRDWRRTESHIKGLRAFNNWVKSCVIQRYSPSADFGHPGSGGPPEELLVLDLGCGKGGDLQKWTNAPQPVQLYVGIDTAEISIDQAKDRYMNMGARGGRGRGRPPRMDARFFVMDCFTTSIDQIPIIQDVGFDPTGTALAPSRGFDVVSMMFCMHYAYESEAKARTMLRNVAGALKKGGRFIGTIPNSDVLSSGVVEFNKKMKEKKARKEEKEKSEQVGEEDEKPTEDSDKEEGEADEDEEEEGEAEQTAEWGNRIYRVRFPGETPEDGVFRPPYGWKYNFFLDEAVDQVPEYVVPWEAFRALAEEFNLELQYHEPFRGVWETEKDDRELGMLSERMGVRERGGGPLLVSEQEMAAASFYLSFCFYKV</sequence>
<evidence type="ECO:0000256" key="7">
    <source>
        <dbReference type="ARBA" id="ARBA00022691"/>
    </source>
</evidence>
<dbReference type="GO" id="GO:0004482">
    <property type="term" value="F:mRNA 5'-cap (guanine-N7-)-methyltransferase activity"/>
    <property type="evidence" value="ECO:0007669"/>
    <property type="project" value="UniProtKB-EC"/>
</dbReference>
<dbReference type="Pfam" id="PF03291">
    <property type="entry name" value="mRNA_G-N7_MeTrfase"/>
    <property type="match status" value="2"/>
</dbReference>
<dbReference type="SUPFAM" id="SSF53335">
    <property type="entry name" value="S-adenosyl-L-methionine-dependent methyltransferases"/>
    <property type="match status" value="1"/>
</dbReference>
<dbReference type="InterPro" id="IPR029063">
    <property type="entry name" value="SAM-dependent_MTases_sf"/>
</dbReference>
<evidence type="ECO:0000256" key="13">
    <source>
        <dbReference type="ARBA" id="ARBA00044712"/>
    </source>
</evidence>
<comment type="similarity">
    <text evidence="15">Belongs to the class I-like SAM-binding methyltransferase superfamily. mRNA cap 0 methyltransferase family.</text>
</comment>
<feature type="domain" description="MRNA cap 0 methyltransferase" evidence="19">
    <location>
        <begin position="132"/>
        <end position="491"/>
    </location>
</feature>
<dbReference type="Gene3D" id="3.40.50.150">
    <property type="entry name" value="Vaccinia Virus protein VP39"/>
    <property type="match status" value="1"/>
</dbReference>
<feature type="compositionally biased region" description="Polar residues" evidence="18">
    <location>
        <begin position="1"/>
        <end position="11"/>
    </location>
</feature>
<feature type="compositionally biased region" description="Acidic residues" evidence="18">
    <location>
        <begin position="341"/>
        <end position="371"/>
    </location>
</feature>
<name>A0AAD5RWE4_9PEZI</name>
<dbReference type="GO" id="GO:0003723">
    <property type="term" value="F:RNA binding"/>
    <property type="evidence" value="ECO:0007669"/>
    <property type="project" value="UniProtKB-KW"/>
</dbReference>
<evidence type="ECO:0000256" key="15">
    <source>
        <dbReference type="PIRNR" id="PIRNR028762"/>
    </source>
</evidence>
<feature type="region of interest" description="Disordered" evidence="18">
    <location>
        <begin position="1"/>
        <end position="77"/>
    </location>
</feature>
<dbReference type="AlphaFoldDB" id="A0AAD5RWE4"/>
<evidence type="ECO:0000313" key="20">
    <source>
        <dbReference type="EMBL" id="KAJ2905626.1"/>
    </source>
</evidence>
<proteinExistence type="inferred from homology"/>
<evidence type="ECO:0000256" key="3">
    <source>
        <dbReference type="ARBA" id="ARBA00011926"/>
    </source>
</evidence>
<dbReference type="InterPro" id="IPR039753">
    <property type="entry name" value="RG7MT1"/>
</dbReference>
<protein>
    <recommendedName>
        <fullName evidence="14 15">mRNA cap guanine-N(7) methyltransferase</fullName>
        <ecNumber evidence="3 15">2.1.1.56</ecNumber>
    </recommendedName>
    <alternativeName>
        <fullName evidence="11 15">mRNA (guanine-N(7))-methyltransferase</fullName>
    </alternativeName>
    <alternativeName>
        <fullName evidence="12 15">mRNA cap methyltransferase</fullName>
    </alternativeName>
</protein>
<dbReference type="Proteomes" id="UP001201980">
    <property type="component" value="Unassembled WGS sequence"/>
</dbReference>
<dbReference type="InterPro" id="IPR004971">
    <property type="entry name" value="mRNA_G-N7_MeTrfase_dom"/>
</dbReference>
<evidence type="ECO:0000256" key="5">
    <source>
        <dbReference type="ARBA" id="ARBA00022664"/>
    </source>
</evidence>
<keyword evidence="10 15" id="KW-0539">Nucleus</keyword>
<comment type="subcellular location">
    <subcellularLocation>
        <location evidence="2 15">Nucleus</location>
    </subcellularLocation>
</comment>
<dbReference type="PIRSF" id="PIRSF028762">
    <property type="entry name" value="ABD1"/>
    <property type="match status" value="1"/>
</dbReference>
<evidence type="ECO:0000256" key="9">
    <source>
        <dbReference type="ARBA" id="ARBA00023042"/>
    </source>
</evidence>
<feature type="coiled-coil region" evidence="17">
    <location>
        <begin position="78"/>
        <end position="106"/>
    </location>
</feature>
<feature type="site" description="mRNA cap binding" evidence="16">
    <location>
        <position position="415"/>
    </location>
</feature>
<accession>A0AAD5RWE4</accession>
<dbReference type="InterPro" id="IPR016899">
    <property type="entry name" value="mRNA_G-N7_MeTrfase_euk"/>
</dbReference>
<feature type="site" description="mRNA cap binding" evidence="16">
    <location>
        <position position="278"/>
    </location>
</feature>
<evidence type="ECO:0000256" key="18">
    <source>
        <dbReference type="SAM" id="MobiDB-lite"/>
    </source>
</evidence>
<evidence type="ECO:0000256" key="14">
    <source>
        <dbReference type="ARBA" id="ARBA00049739"/>
    </source>
</evidence>
<reference evidence="20" key="1">
    <citation type="submission" date="2022-07" db="EMBL/GenBank/DDBJ databases">
        <title>Draft genome sequence of Zalerion maritima ATCC 34329, a (micro)plastics degrading marine fungus.</title>
        <authorList>
            <person name="Paco A."/>
            <person name="Goncalves M.F.M."/>
            <person name="Rocha-Santos T.A.P."/>
            <person name="Alves A."/>
        </authorList>
    </citation>
    <scope>NUCLEOTIDE SEQUENCE</scope>
    <source>
        <strain evidence="20">ATCC 34329</strain>
    </source>
</reference>
<feature type="site" description="mRNA cap binding" evidence="16">
    <location>
        <position position="185"/>
    </location>
</feature>
<feature type="compositionally biased region" description="Basic and acidic residues" evidence="18">
    <location>
        <begin position="330"/>
        <end position="340"/>
    </location>
</feature>
<evidence type="ECO:0000259" key="19">
    <source>
        <dbReference type="PROSITE" id="PS51562"/>
    </source>
</evidence>
<evidence type="ECO:0000256" key="1">
    <source>
        <dbReference type="ARBA" id="ARBA00003378"/>
    </source>
</evidence>
<evidence type="ECO:0000256" key="6">
    <source>
        <dbReference type="ARBA" id="ARBA00022679"/>
    </source>
</evidence>
<feature type="binding site" evidence="16">
    <location>
        <begin position="141"/>
        <end position="142"/>
    </location>
    <ligand>
        <name>mRNA</name>
        <dbReference type="ChEBI" id="CHEBI:33699"/>
    </ligand>
</feature>
<dbReference type="PANTHER" id="PTHR12189">
    <property type="entry name" value="MRNA GUANINE-7- METHYLTRANSFERASE"/>
    <property type="match status" value="1"/>
</dbReference>
<comment type="catalytic activity">
    <reaction evidence="13">
        <text>a 5'-end (5'-triphosphoguanosine)-ribonucleoside in mRNA + S-adenosyl-L-methionine = a 5'-end (N(7)-methyl 5'-triphosphoguanosine)-ribonucleoside in mRNA + S-adenosyl-L-homocysteine</text>
        <dbReference type="Rhea" id="RHEA:67008"/>
        <dbReference type="Rhea" id="RHEA-COMP:17166"/>
        <dbReference type="Rhea" id="RHEA-COMP:17167"/>
        <dbReference type="ChEBI" id="CHEBI:57856"/>
        <dbReference type="ChEBI" id="CHEBI:59789"/>
        <dbReference type="ChEBI" id="CHEBI:156461"/>
        <dbReference type="ChEBI" id="CHEBI:167617"/>
        <dbReference type="EC" id="2.1.1.56"/>
    </reaction>
</comment>
<evidence type="ECO:0000256" key="12">
    <source>
        <dbReference type="ARBA" id="ARBA00033387"/>
    </source>
</evidence>
<keyword evidence="6 15" id="KW-0808">Transferase</keyword>
<keyword evidence="4 15" id="KW-0489">Methyltransferase</keyword>
<gene>
    <name evidence="20" type="ORF">MKZ38_004920</name>
</gene>
<comment type="caution">
    <text evidence="20">The sequence shown here is derived from an EMBL/GenBank/DDBJ whole genome shotgun (WGS) entry which is preliminary data.</text>
</comment>
<dbReference type="GO" id="GO:0005634">
    <property type="term" value="C:nucleus"/>
    <property type="evidence" value="ECO:0007669"/>
    <property type="project" value="UniProtKB-SubCell"/>
</dbReference>
<keyword evidence="21" id="KW-1185">Reference proteome</keyword>
<evidence type="ECO:0000256" key="17">
    <source>
        <dbReference type="SAM" id="Coils"/>
    </source>
</evidence>
<feature type="region of interest" description="Disordered" evidence="18">
    <location>
        <begin position="325"/>
        <end position="376"/>
    </location>
</feature>
<comment type="function">
    <text evidence="1">Responsible for methylating the 5'-cap structure of mRNAs.</text>
</comment>
<keyword evidence="9 15" id="KW-0506">mRNA capping</keyword>
<feature type="site" description="mRNA cap binding" evidence="16">
    <location>
        <position position="179"/>
    </location>
</feature>
<evidence type="ECO:0000256" key="10">
    <source>
        <dbReference type="ARBA" id="ARBA00023242"/>
    </source>
</evidence>
<organism evidence="20 21">
    <name type="scientific">Zalerion maritima</name>
    <dbReference type="NCBI Taxonomy" id="339359"/>
    <lineage>
        <taxon>Eukaryota</taxon>
        <taxon>Fungi</taxon>
        <taxon>Dikarya</taxon>
        <taxon>Ascomycota</taxon>
        <taxon>Pezizomycotina</taxon>
        <taxon>Sordariomycetes</taxon>
        <taxon>Lulworthiomycetidae</taxon>
        <taxon>Lulworthiales</taxon>
        <taxon>Lulworthiaceae</taxon>
        <taxon>Zalerion</taxon>
    </lineage>
</organism>
<evidence type="ECO:0000256" key="4">
    <source>
        <dbReference type="ARBA" id="ARBA00022603"/>
    </source>
</evidence>